<evidence type="ECO:0000313" key="2">
    <source>
        <dbReference type="Proteomes" id="UP000184063"/>
    </source>
</evidence>
<gene>
    <name evidence="1" type="ORF">ASPFODRAFT_55361</name>
</gene>
<accession>A0A1M3TY53</accession>
<sequence>MPVAFEAGSFQERSRRMKDVRGIDEEGDQETKISQLPSLDKEAHRERHPRRLYRLRFHIINSQLPQSMTFFGRVIKSTYELRQVQDVLASGYPPVDQSHLAKTISSRLANRDVSQASGWTCSSLRVSAFPHARSTLFPLFGSHFPISPTRCAEDCVDR</sequence>
<dbReference type="EMBL" id="KV878236">
    <property type="protein sequence ID" value="OJZ91665.1"/>
    <property type="molecule type" value="Genomic_DNA"/>
</dbReference>
<name>A0A1M3TY53_ASPLC</name>
<evidence type="ECO:0000313" key="1">
    <source>
        <dbReference type="EMBL" id="OJZ91665.1"/>
    </source>
</evidence>
<organism evidence="1 2">
    <name type="scientific">Aspergillus luchuensis (strain CBS 106.47)</name>
    <dbReference type="NCBI Taxonomy" id="1137211"/>
    <lineage>
        <taxon>Eukaryota</taxon>
        <taxon>Fungi</taxon>
        <taxon>Dikarya</taxon>
        <taxon>Ascomycota</taxon>
        <taxon>Pezizomycotina</taxon>
        <taxon>Eurotiomycetes</taxon>
        <taxon>Eurotiomycetidae</taxon>
        <taxon>Eurotiales</taxon>
        <taxon>Aspergillaceae</taxon>
        <taxon>Aspergillus</taxon>
        <taxon>Aspergillus subgen. Circumdati</taxon>
    </lineage>
</organism>
<reference evidence="2" key="1">
    <citation type="journal article" date="2017" name="Genome Biol.">
        <title>Comparative genomics reveals high biological diversity and specific adaptations in the industrially and medically important fungal genus Aspergillus.</title>
        <authorList>
            <person name="de Vries R.P."/>
            <person name="Riley R."/>
            <person name="Wiebenga A."/>
            <person name="Aguilar-Osorio G."/>
            <person name="Amillis S."/>
            <person name="Uchima C.A."/>
            <person name="Anderluh G."/>
            <person name="Asadollahi M."/>
            <person name="Askin M."/>
            <person name="Barry K."/>
            <person name="Battaglia E."/>
            <person name="Bayram O."/>
            <person name="Benocci T."/>
            <person name="Braus-Stromeyer S.A."/>
            <person name="Caldana C."/>
            <person name="Canovas D."/>
            <person name="Cerqueira G.C."/>
            <person name="Chen F."/>
            <person name="Chen W."/>
            <person name="Choi C."/>
            <person name="Clum A."/>
            <person name="Dos Santos R.A."/>
            <person name="Damasio A.R."/>
            <person name="Diallinas G."/>
            <person name="Emri T."/>
            <person name="Fekete E."/>
            <person name="Flipphi M."/>
            <person name="Freyberg S."/>
            <person name="Gallo A."/>
            <person name="Gournas C."/>
            <person name="Habgood R."/>
            <person name="Hainaut M."/>
            <person name="Harispe M.L."/>
            <person name="Henrissat B."/>
            <person name="Hilden K.S."/>
            <person name="Hope R."/>
            <person name="Hossain A."/>
            <person name="Karabika E."/>
            <person name="Karaffa L."/>
            <person name="Karanyi Z."/>
            <person name="Krasevec N."/>
            <person name="Kuo A."/>
            <person name="Kusch H."/>
            <person name="LaButti K."/>
            <person name="Lagendijk E.L."/>
            <person name="Lapidus A."/>
            <person name="Levasseur A."/>
            <person name="Lindquist E."/>
            <person name="Lipzen A."/>
            <person name="Logrieco A.F."/>
            <person name="MacCabe A."/>
            <person name="Maekelae M.R."/>
            <person name="Malavazi I."/>
            <person name="Melin P."/>
            <person name="Meyer V."/>
            <person name="Mielnichuk N."/>
            <person name="Miskei M."/>
            <person name="Molnar A.P."/>
            <person name="Mule G."/>
            <person name="Ngan C.Y."/>
            <person name="Orejas M."/>
            <person name="Orosz E."/>
            <person name="Ouedraogo J.P."/>
            <person name="Overkamp K.M."/>
            <person name="Park H.-S."/>
            <person name="Perrone G."/>
            <person name="Piumi F."/>
            <person name="Punt P.J."/>
            <person name="Ram A.F."/>
            <person name="Ramon A."/>
            <person name="Rauscher S."/>
            <person name="Record E."/>
            <person name="Riano-Pachon D.M."/>
            <person name="Robert V."/>
            <person name="Roehrig J."/>
            <person name="Ruller R."/>
            <person name="Salamov A."/>
            <person name="Salih N.S."/>
            <person name="Samson R.A."/>
            <person name="Sandor E."/>
            <person name="Sanguinetti M."/>
            <person name="Schuetze T."/>
            <person name="Sepcic K."/>
            <person name="Shelest E."/>
            <person name="Sherlock G."/>
            <person name="Sophianopoulou V."/>
            <person name="Squina F.M."/>
            <person name="Sun H."/>
            <person name="Susca A."/>
            <person name="Todd R.B."/>
            <person name="Tsang A."/>
            <person name="Unkles S.E."/>
            <person name="van de Wiele N."/>
            <person name="van Rossen-Uffink D."/>
            <person name="Oliveira J.V."/>
            <person name="Vesth T.C."/>
            <person name="Visser J."/>
            <person name="Yu J.-H."/>
            <person name="Zhou M."/>
            <person name="Andersen M.R."/>
            <person name="Archer D.B."/>
            <person name="Baker S.E."/>
            <person name="Benoit I."/>
            <person name="Brakhage A.A."/>
            <person name="Braus G.H."/>
            <person name="Fischer R."/>
            <person name="Frisvad J.C."/>
            <person name="Goldman G.H."/>
            <person name="Houbraken J."/>
            <person name="Oakley B."/>
            <person name="Pocsi I."/>
            <person name="Scazzocchio C."/>
            <person name="Seiboth B."/>
            <person name="vanKuyk P.A."/>
            <person name="Wortman J."/>
            <person name="Dyer P.S."/>
            <person name="Grigoriev I.V."/>
        </authorList>
    </citation>
    <scope>NUCLEOTIDE SEQUENCE [LARGE SCALE GENOMIC DNA]</scope>
    <source>
        <strain evidence="2">CBS 106.47</strain>
    </source>
</reference>
<proteinExistence type="predicted"/>
<protein>
    <submittedName>
        <fullName evidence="1">Uncharacterized protein</fullName>
    </submittedName>
</protein>
<dbReference type="VEuPathDB" id="FungiDB:ASPFODRAFT_55361"/>
<dbReference type="AlphaFoldDB" id="A0A1M3TY53"/>
<dbReference type="Proteomes" id="UP000184063">
    <property type="component" value="Unassembled WGS sequence"/>
</dbReference>